<dbReference type="SMART" id="SM00448">
    <property type="entry name" value="REC"/>
    <property type="match status" value="1"/>
</dbReference>
<comment type="catalytic activity">
    <reaction evidence="1">
        <text>ATP + protein L-histidine = ADP + protein N-phospho-L-histidine.</text>
        <dbReference type="EC" id="2.7.13.3"/>
    </reaction>
</comment>
<evidence type="ECO:0000259" key="6">
    <source>
        <dbReference type="PROSITE" id="PS50109"/>
    </source>
</evidence>
<dbReference type="Gene3D" id="1.10.287.130">
    <property type="match status" value="1"/>
</dbReference>
<dbReference type="CDD" id="cd00156">
    <property type="entry name" value="REC"/>
    <property type="match status" value="1"/>
</dbReference>
<name>A0A1H3ZQ69_9BACT</name>
<dbReference type="Pfam" id="PF00512">
    <property type="entry name" value="HisKA"/>
    <property type="match status" value="1"/>
</dbReference>
<dbReference type="PROSITE" id="PS50110">
    <property type="entry name" value="RESPONSE_REGULATORY"/>
    <property type="match status" value="1"/>
</dbReference>
<evidence type="ECO:0000256" key="3">
    <source>
        <dbReference type="ARBA" id="ARBA00022553"/>
    </source>
</evidence>
<keyword evidence="8" id="KW-0418">Kinase</keyword>
<dbReference type="Proteomes" id="UP000199409">
    <property type="component" value="Unassembled WGS sequence"/>
</dbReference>
<dbReference type="SMART" id="SM00388">
    <property type="entry name" value="HisKA"/>
    <property type="match status" value="1"/>
</dbReference>
<proteinExistence type="predicted"/>
<organism evidence="8 9">
    <name type="scientific">Desulfuromusa kysingii</name>
    <dbReference type="NCBI Taxonomy" id="37625"/>
    <lineage>
        <taxon>Bacteria</taxon>
        <taxon>Pseudomonadati</taxon>
        <taxon>Thermodesulfobacteriota</taxon>
        <taxon>Desulfuromonadia</taxon>
        <taxon>Desulfuromonadales</taxon>
        <taxon>Geopsychrobacteraceae</taxon>
        <taxon>Desulfuromusa</taxon>
    </lineage>
</organism>
<evidence type="ECO:0000313" key="9">
    <source>
        <dbReference type="Proteomes" id="UP000199409"/>
    </source>
</evidence>
<protein>
    <recommendedName>
        <fullName evidence="2">histidine kinase</fullName>
        <ecNumber evidence="2">2.7.13.3</ecNumber>
    </recommendedName>
</protein>
<keyword evidence="5" id="KW-0812">Transmembrane</keyword>
<dbReference type="Pfam" id="PF00072">
    <property type="entry name" value="Response_reg"/>
    <property type="match status" value="1"/>
</dbReference>
<dbReference type="EC" id="2.7.13.3" evidence="2"/>
<dbReference type="PROSITE" id="PS50109">
    <property type="entry name" value="HIS_KIN"/>
    <property type="match status" value="1"/>
</dbReference>
<accession>A0A1H3ZQ69</accession>
<dbReference type="Pfam" id="PF02518">
    <property type="entry name" value="HATPase_c"/>
    <property type="match status" value="1"/>
</dbReference>
<dbReference type="SUPFAM" id="SSF52172">
    <property type="entry name" value="CheY-like"/>
    <property type="match status" value="1"/>
</dbReference>
<evidence type="ECO:0000256" key="4">
    <source>
        <dbReference type="PROSITE-ProRule" id="PRU00169"/>
    </source>
</evidence>
<dbReference type="SMART" id="SM00387">
    <property type="entry name" value="HATPase_c"/>
    <property type="match status" value="1"/>
</dbReference>
<dbReference type="STRING" id="37625.SAMN05660420_01628"/>
<dbReference type="SUPFAM" id="SSF47384">
    <property type="entry name" value="Homodimeric domain of signal transducing histidine kinase"/>
    <property type="match status" value="1"/>
</dbReference>
<dbReference type="InterPro" id="IPR036890">
    <property type="entry name" value="HATPase_C_sf"/>
</dbReference>
<dbReference type="GO" id="GO:0000155">
    <property type="term" value="F:phosphorelay sensor kinase activity"/>
    <property type="evidence" value="ECO:0007669"/>
    <property type="project" value="InterPro"/>
</dbReference>
<dbReference type="Gene3D" id="3.40.50.2300">
    <property type="match status" value="1"/>
</dbReference>
<feature type="domain" description="Histidine kinase" evidence="6">
    <location>
        <begin position="250"/>
        <end position="472"/>
    </location>
</feature>
<reference evidence="8 9" key="1">
    <citation type="submission" date="2016-10" db="EMBL/GenBank/DDBJ databases">
        <authorList>
            <person name="de Groot N.N."/>
        </authorList>
    </citation>
    <scope>NUCLEOTIDE SEQUENCE [LARGE SCALE GENOMIC DNA]</scope>
    <source>
        <strain evidence="8 9">DSM 7343</strain>
    </source>
</reference>
<keyword evidence="9" id="KW-1185">Reference proteome</keyword>
<dbReference type="AlphaFoldDB" id="A0A1H3ZQ69"/>
<dbReference type="PANTHER" id="PTHR43065">
    <property type="entry name" value="SENSOR HISTIDINE KINASE"/>
    <property type="match status" value="1"/>
</dbReference>
<dbReference type="InterPro" id="IPR004358">
    <property type="entry name" value="Sig_transdc_His_kin-like_C"/>
</dbReference>
<dbReference type="InterPro" id="IPR005467">
    <property type="entry name" value="His_kinase_dom"/>
</dbReference>
<feature type="domain" description="Response regulatory" evidence="7">
    <location>
        <begin position="494"/>
        <end position="609"/>
    </location>
</feature>
<evidence type="ECO:0000256" key="5">
    <source>
        <dbReference type="SAM" id="Phobius"/>
    </source>
</evidence>
<dbReference type="InterPro" id="IPR036097">
    <property type="entry name" value="HisK_dim/P_sf"/>
</dbReference>
<evidence type="ECO:0000256" key="2">
    <source>
        <dbReference type="ARBA" id="ARBA00012438"/>
    </source>
</evidence>
<dbReference type="RefSeq" id="WP_092346564.1">
    <property type="nucleotide sequence ID" value="NZ_FNQN01000004.1"/>
</dbReference>
<keyword evidence="5" id="KW-0472">Membrane</keyword>
<dbReference type="CDD" id="cd00082">
    <property type="entry name" value="HisKA"/>
    <property type="match status" value="1"/>
</dbReference>
<evidence type="ECO:0000256" key="1">
    <source>
        <dbReference type="ARBA" id="ARBA00000085"/>
    </source>
</evidence>
<dbReference type="InterPro" id="IPR011006">
    <property type="entry name" value="CheY-like_superfamily"/>
</dbReference>
<dbReference type="PANTHER" id="PTHR43065:SF42">
    <property type="entry name" value="TWO-COMPONENT SENSOR PPRA"/>
    <property type="match status" value="1"/>
</dbReference>
<keyword evidence="3 4" id="KW-0597">Phosphoprotein</keyword>
<keyword evidence="5" id="KW-1133">Transmembrane helix</keyword>
<dbReference type="InterPro" id="IPR003594">
    <property type="entry name" value="HATPase_dom"/>
</dbReference>
<sequence>MKHISLKRRLLFGSILICLSITLCISVYQISRLQQREHELVEQQIASFEHSVMPSIREALWNYNDSMVKTIATSQVSQLLTYIEICDSDKLDCGRGGIRKKEPFQEYFRVVEYRTSSFGEGVNVGTVYLQLNHQPFGRLFQQYIFSEFLTNGLGVFGVAISIFLLFHLKAIRRVVSVANYAQNIDLTAMEKIQPLTFDKNNASMDEVDRLVTSINGLIQRVKDEFTCRKKLEQQLNQAQKMEALGALAGGIAHDFNNILAAMLGYVQLCYNAEEKGSQTHKRLERVMVAGERAKDLIAQILIFSRKAETYTKTLCLADIVNEALELVQASLPDGVTIETHLDSDLRMVGDSSQIHQVLLNLATNSAYELAETGGKIQISLTSCQLQSRQAEILGLDAGGYLRLVFCDDGSGIPAEIQDRIFDPFFTTKETGKGTGMGLAVVHGIVQAHGGRIILSPEVDKGSCFTIYFPQQMGVPESETPHRDDSSALLGGDEHILLVDDDAIVLKMGQDMLQSLGYQVSVASSAVAALQLLQKTDRIDLVVTDLNMAAMTGVEFATILKQDKPDMPVILYSGNFDLLDELALQSGVIDKLLQKPFKIEDLSLFVRQVLEPC</sequence>
<evidence type="ECO:0000313" key="8">
    <source>
        <dbReference type="EMBL" id="SEA25755.1"/>
    </source>
</evidence>
<dbReference type="InterPro" id="IPR003661">
    <property type="entry name" value="HisK_dim/P_dom"/>
</dbReference>
<dbReference type="PRINTS" id="PR00344">
    <property type="entry name" value="BCTRLSENSOR"/>
</dbReference>
<dbReference type="InterPro" id="IPR001789">
    <property type="entry name" value="Sig_transdc_resp-reg_receiver"/>
</dbReference>
<feature type="transmembrane region" description="Helical" evidence="5">
    <location>
        <begin position="148"/>
        <end position="166"/>
    </location>
</feature>
<dbReference type="OrthoDB" id="9761263at2"/>
<dbReference type="EMBL" id="FNQN01000004">
    <property type="protein sequence ID" value="SEA25755.1"/>
    <property type="molecule type" value="Genomic_DNA"/>
</dbReference>
<dbReference type="Gene3D" id="3.30.565.10">
    <property type="entry name" value="Histidine kinase-like ATPase, C-terminal domain"/>
    <property type="match status" value="1"/>
</dbReference>
<evidence type="ECO:0000259" key="7">
    <source>
        <dbReference type="PROSITE" id="PS50110"/>
    </source>
</evidence>
<gene>
    <name evidence="8" type="ORF">SAMN05660420_01628</name>
</gene>
<keyword evidence="8" id="KW-0808">Transferase</keyword>
<dbReference type="SUPFAM" id="SSF55874">
    <property type="entry name" value="ATPase domain of HSP90 chaperone/DNA topoisomerase II/histidine kinase"/>
    <property type="match status" value="1"/>
</dbReference>
<feature type="modified residue" description="4-aspartylphosphate" evidence="4">
    <location>
        <position position="544"/>
    </location>
</feature>